<feature type="transmembrane region" description="Helical" evidence="1">
    <location>
        <begin position="80"/>
        <end position="99"/>
    </location>
</feature>
<dbReference type="EMBL" id="OX465078">
    <property type="protein sequence ID" value="CAI9271768.1"/>
    <property type="molecule type" value="Genomic_DNA"/>
</dbReference>
<dbReference type="PANTHER" id="PTHR47859">
    <property type="entry name" value="PENTATRICOPEPTIDE REPEAT-CONTAINING PROTEIN"/>
    <property type="match status" value="1"/>
</dbReference>
<evidence type="ECO:0000313" key="3">
    <source>
        <dbReference type="Proteomes" id="UP001177003"/>
    </source>
</evidence>
<dbReference type="PANTHER" id="PTHR47859:SF1">
    <property type="entry name" value="PENTATRICOPEPTIDE REPEAT-CONTAINING PROTEIN"/>
    <property type="match status" value="1"/>
</dbReference>
<keyword evidence="3" id="KW-1185">Reference proteome</keyword>
<organism evidence="2 3">
    <name type="scientific">Lactuca saligna</name>
    <name type="common">Willowleaf lettuce</name>
    <dbReference type="NCBI Taxonomy" id="75948"/>
    <lineage>
        <taxon>Eukaryota</taxon>
        <taxon>Viridiplantae</taxon>
        <taxon>Streptophyta</taxon>
        <taxon>Embryophyta</taxon>
        <taxon>Tracheophyta</taxon>
        <taxon>Spermatophyta</taxon>
        <taxon>Magnoliopsida</taxon>
        <taxon>eudicotyledons</taxon>
        <taxon>Gunneridae</taxon>
        <taxon>Pentapetalae</taxon>
        <taxon>asterids</taxon>
        <taxon>campanulids</taxon>
        <taxon>Asterales</taxon>
        <taxon>Asteraceae</taxon>
        <taxon>Cichorioideae</taxon>
        <taxon>Cichorieae</taxon>
        <taxon>Lactucinae</taxon>
        <taxon>Lactuca</taxon>
    </lineage>
</organism>
<keyword evidence="1" id="KW-0812">Transmembrane</keyword>
<sequence length="245" mass="27977">MKILGGGKLKDVAVDAHIRSYCWSGDLIRSAFSSGDSRFPYVHSNELVFELQKARAAESDLVAGEDLIEGIKKCFIKMNFVYVVVMIDWYTEMLAWWLLSFTVSGYVVFKFYSFKSFTCIRAVGAGRQRRRYKKLINNRSSWSLCCMSLSDGTSQVEESVDKAYISLIEKAEHFIYIELMEERSIKPLDLNLAALSTTCSKDFELNFVKSLMSEMSQSTTTYPYNQLFGALVSKNYERQDATLLS</sequence>
<gene>
    <name evidence="2" type="ORF">LSALG_LOCUS12029</name>
</gene>
<evidence type="ECO:0000313" key="2">
    <source>
        <dbReference type="EMBL" id="CAI9271768.1"/>
    </source>
</evidence>
<proteinExistence type="predicted"/>
<dbReference type="Proteomes" id="UP001177003">
    <property type="component" value="Chromosome 2"/>
</dbReference>
<reference evidence="2" key="1">
    <citation type="submission" date="2023-04" db="EMBL/GenBank/DDBJ databases">
        <authorList>
            <person name="Vijverberg K."/>
            <person name="Xiong W."/>
            <person name="Schranz E."/>
        </authorList>
    </citation>
    <scope>NUCLEOTIDE SEQUENCE</scope>
</reference>
<dbReference type="AlphaFoldDB" id="A0AA35W102"/>
<accession>A0AA35W102</accession>
<keyword evidence="1" id="KW-0472">Membrane</keyword>
<protein>
    <submittedName>
        <fullName evidence="2">Uncharacterized protein</fullName>
    </submittedName>
</protein>
<evidence type="ECO:0000256" key="1">
    <source>
        <dbReference type="SAM" id="Phobius"/>
    </source>
</evidence>
<feature type="transmembrane region" description="Helical" evidence="1">
    <location>
        <begin position="105"/>
        <end position="124"/>
    </location>
</feature>
<name>A0AA35W102_LACSI</name>
<keyword evidence="1" id="KW-1133">Transmembrane helix</keyword>